<dbReference type="Proteomes" id="UP000616151">
    <property type="component" value="Unassembled WGS sequence"/>
</dbReference>
<name>A0ACC5R560_9HYPH</name>
<comment type="caution">
    <text evidence="1">The sequence shown here is derived from an EMBL/GenBank/DDBJ whole genome shotgun (WGS) entry which is preliminary data.</text>
</comment>
<proteinExistence type="predicted"/>
<accession>A0ACC5R560</accession>
<reference evidence="1" key="1">
    <citation type="submission" date="2021-01" db="EMBL/GenBank/DDBJ databases">
        <authorList>
            <person name="Sun Q."/>
        </authorList>
    </citation>
    <scope>NUCLEOTIDE SEQUENCE</scope>
    <source>
        <strain evidence="1">YIM B02566</strain>
    </source>
</reference>
<keyword evidence="1" id="KW-0808">Transferase</keyword>
<dbReference type="EMBL" id="JAENHL010000007">
    <property type="protein sequence ID" value="MBK1867759.1"/>
    <property type="molecule type" value="Genomic_DNA"/>
</dbReference>
<organism evidence="1 2">
    <name type="scientific">Taklimakanibacter albus</name>
    <dbReference type="NCBI Taxonomy" id="2800327"/>
    <lineage>
        <taxon>Bacteria</taxon>
        <taxon>Pseudomonadati</taxon>
        <taxon>Pseudomonadota</taxon>
        <taxon>Alphaproteobacteria</taxon>
        <taxon>Hyphomicrobiales</taxon>
        <taxon>Aestuariivirgaceae</taxon>
        <taxon>Taklimakanibacter</taxon>
    </lineage>
</organism>
<keyword evidence="2" id="KW-1185">Reference proteome</keyword>
<protein>
    <submittedName>
        <fullName evidence="1">Dihydropteroate synthase</fullName>
        <ecNumber evidence="1">2.5.1.15</ecNumber>
    </submittedName>
</protein>
<evidence type="ECO:0000313" key="1">
    <source>
        <dbReference type="EMBL" id="MBK1867759.1"/>
    </source>
</evidence>
<sequence length="351" mass="36723">MTLYLRPLSLLHGPDARRAIAAGGAGALGGSDFIAFTQIQLIERARGSVFKRVITYAEAQRVHGELLDLIEARRPAFAGLAMNRPKLMGIVNVTPDSFSDGGQLANASEAAAHGARLASEGADILDIGGESTRPGSDPVPAEAELARILPVIEALTQQGHYISVDTRKAQVMRQAAVAGARIINDVSALSYDPEAVGTVAALGLPVVLMHAQGDPKTMQNNPVYDDVTLDVFDMLNARIAQCEAAGIPRRLIAVDPGIGFGKTFHHNLTLLNELALFHGLGAVLLVGLSRKAFTGALTGENKAADRVFGSVGGAIQAALNGAHILRIHDVKPTRQALAVALAGADPEAARL</sequence>
<dbReference type="EC" id="2.5.1.15" evidence="1"/>
<evidence type="ECO:0000313" key="2">
    <source>
        <dbReference type="Proteomes" id="UP000616151"/>
    </source>
</evidence>
<gene>
    <name evidence="1" type="primary">folP</name>
    <name evidence="1" type="ORF">JHL16_15480</name>
</gene>